<evidence type="ECO:0000256" key="1">
    <source>
        <dbReference type="ARBA" id="ARBA00010515"/>
    </source>
</evidence>
<feature type="domain" description="Dienelactone hydrolase" evidence="3">
    <location>
        <begin position="201"/>
        <end position="257"/>
    </location>
</feature>
<dbReference type="InterPro" id="IPR050300">
    <property type="entry name" value="GDXG_lipolytic_enzyme"/>
</dbReference>
<dbReference type="InParanoid" id="A0A317ZE22"/>
<keyword evidence="6" id="KW-1185">Reference proteome</keyword>
<dbReference type="AlphaFoldDB" id="A0A317ZE22"/>
<feature type="domain" description="BD-FAE-like" evidence="4">
    <location>
        <begin position="49"/>
        <end position="156"/>
    </location>
</feature>
<dbReference type="InterPro" id="IPR029058">
    <property type="entry name" value="AB_hydrolase_fold"/>
</dbReference>
<dbReference type="Pfam" id="PF20434">
    <property type="entry name" value="BD-FAE"/>
    <property type="match status" value="1"/>
</dbReference>
<dbReference type="GO" id="GO:0004806">
    <property type="term" value="F:triacylglycerol lipase activity"/>
    <property type="evidence" value="ECO:0007669"/>
    <property type="project" value="TreeGrafter"/>
</dbReference>
<dbReference type="InterPro" id="IPR002925">
    <property type="entry name" value="Dienelactn_hydro"/>
</dbReference>
<evidence type="ECO:0000256" key="2">
    <source>
        <dbReference type="ARBA" id="ARBA00022801"/>
    </source>
</evidence>
<dbReference type="RefSeq" id="WP_110131526.1">
    <property type="nucleotide sequence ID" value="NZ_QHJQ01000008.1"/>
</dbReference>
<dbReference type="OrthoDB" id="9815425at2"/>
<comment type="similarity">
    <text evidence="1">Belongs to the 'GDXG' lipolytic enzyme family.</text>
</comment>
<dbReference type="PANTHER" id="PTHR48081">
    <property type="entry name" value="AB HYDROLASE SUPERFAMILY PROTEIN C4A8.06C"/>
    <property type="match status" value="1"/>
</dbReference>
<accession>A0A317ZE22</accession>
<protein>
    <submittedName>
        <fullName evidence="5">Peptidase S9</fullName>
    </submittedName>
</protein>
<evidence type="ECO:0000313" key="5">
    <source>
        <dbReference type="EMBL" id="PXA03526.1"/>
    </source>
</evidence>
<evidence type="ECO:0000259" key="3">
    <source>
        <dbReference type="Pfam" id="PF01738"/>
    </source>
</evidence>
<proteinExistence type="inferred from homology"/>
<dbReference type="Pfam" id="PF01738">
    <property type="entry name" value="DLH"/>
    <property type="match status" value="1"/>
</dbReference>
<dbReference type="Proteomes" id="UP000247099">
    <property type="component" value="Unassembled WGS sequence"/>
</dbReference>
<dbReference type="InterPro" id="IPR049492">
    <property type="entry name" value="BD-FAE-like_dom"/>
</dbReference>
<name>A0A317ZE22_9BACT</name>
<comment type="caution">
    <text evidence="5">The sequence shown here is derived from an EMBL/GenBank/DDBJ whole genome shotgun (WGS) entry which is preliminary data.</text>
</comment>
<evidence type="ECO:0000259" key="4">
    <source>
        <dbReference type="Pfam" id="PF20434"/>
    </source>
</evidence>
<dbReference type="PANTHER" id="PTHR48081:SF30">
    <property type="entry name" value="ACETYL-HYDROLASE LIPR-RELATED"/>
    <property type="match status" value="1"/>
</dbReference>
<evidence type="ECO:0000313" key="6">
    <source>
        <dbReference type="Proteomes" id="UP000247099"/>
    </source>
</evidence>
<gene>
    <name evidence="5" type="ORF">DDZ13_11115</name>
</gene>
<dbReference type="SUPFAM" id="SSF53474">
    <property type="entry name" value="alpha/beta-Hydrolases"/>
    <property type="match status" value="1"/>
</dbReference>
<dbReference type="PROSITE" id="PS01173">
    <property type="entry name" value="LIPASE_GDXG_HIS"/>
    <property type="match status" value="1"/>
</dbReference>
<dbReference type="Gene3D" id="3.40.50.1820">
    <property type="entry name" value="alpha/beta hydrolase"/>
    <property type="match status" value="1"/>
</dbReference>
<keyword evidence="2" id="KW-0378">Hydrolase</keyword>
<dbReference type="EMBL" id="QHJQ01000008">
    <property type="protein sequence ID" value="PXA03526.1"/>
    <property type="molecule type" value="Genomic_DNA"/>
</dbReference>
<sequence length="291" mass="32074">MRHLVLFIVLFLPLFAQGSAWKKSASFAPDDEVVYRTIEGQFLKLHMFYPEGGKPATARPAIVFFHGGGFSKGNPGAFFYACDYFSSRGMVAVSAQYRLRNKAKGYTRQTCLKDAKSAMRYIRQDAESLGIDPDKLAAAGGSAGGHLAAALATSTLINNDGDDLSVSTVPDAIVLFNPILGMRLNRLIDESIAKDFSPYHNAHTGIPPTLAMWGDDDKFMSVEQIGQYKSKLEELGVGIEVEVYPGQRHSFFDNSREWVVTTLSRMDRFLQSRGFLQGPAGVETWADELGR</sequence>
<organism evidence="5 6">
    <name type="scientific">Coraliomargarita sinensis</name>
    <dbReference type="NCBI Taxonomy" id="2174842"/>
    <lineage>
        <taxon>Bacteria</taxon>
        <taxon>Pseudomonadati</taxon>
        <taxon>Verrucomicrobiota</taxon>
        <taxon>Opitutia</taxon>
        <taxon>Puniceicoccales</taxon>
        <taxon>Coraliomargaritaceae</taxon>
        <taxon>Coraliomargarita</taxon>
    </lineage>
</organism>
<reference evidence="5 6" key="1">
    <citation type="submission" date="2018-05" db="EMBL/GenBank/DDBJ databases">
        <title>Coraliomargarita sinensis sp. nov., isolated from a marine solar saltern.</title>
        <authorList>
            <person name="Zhou L.Y."/>
        </authorList>
    </citation>
    <scope>NUCLEOTIDE SEQUENCE [LARGE SCALE GENOMIC DNA]</scope>
    <source>
        <strain evidence="5 6">WN38</strain>
    </source>
</reference>
<dbReference type="InterPro" id="IPR002168">
    <property type="entry name" value="Lipase_GDXG_HIS_AS"/>
</dbReference>